<dbReference type="GeneID" id="116195523"/>
<proteinExistence type="predicted"/>
<reference evidence="2" key="2">
    <citation type="submission" date="2025-08" db="UniProtKB">
        <authorList>
            <consortium name="RefSeq"/>
        </authorList>
    </citation>
    <scope>IDENTIFICATION</scope>
    <source>
        <tissue evidence="2">Leaf</tissue>
    </source>
</reference>
<sequence length="85" mass="9891">MEQRESEEYGVEQRKNVCSIESSGWGLWERRKVLVGAKKTEEELNFRCKFCEREGTVTMVPGRGVTETELCTSKNRPNEIFFGIR</sequence>
<name>A0A6P8CCA6_PUNGR</name>
<protein>
    <submittedName>
        <fullName evidence="2">Uncharacterized protein LOC116195523 isoform X4</fullName>
    </submittedName>
</protein>
<organism evidence="1 2">
    <name type="scientific">Punica granatum</name>
    <name type="common">Pomegranate</name>
    <dbReference type="NCBI Taxonomy" id="22663"/>
    <lineage>
        <taxon>Eukaryota</taxon>
        <taxon>Viridiplantae</taxon>
        <taxon>Streptophyta</taxon>
        <taxon>Embryophyta</taxon>
        <taxon>Tracheophyta</taxon>
        <taxon>Spermatophyta</taxon>
        <taxon>Magnoliopsida</taxon>
        <taxon>eudicotyledons</taxon>
        <taxon>Gunneridae</taxon>
        <taxon>Pentapetalae</taxon>
        <taxon>rosids</taxon>
        <taxon>malvids</taxon>
        <taxon>Myrtales</taxon>
        <taxon>Lythraceae</taxon>
        <taxon>Punica</taxon>
    </lineage>
</organism>
<dbReference type="AlphaFoldDB" id="A0A6P8CCA6"/>
<dbReference type="Proteomes" id="UP000515151">
    <property type="component" value="Chromosome 2"/>
</dbReference>
<dbReference type="SUPFAM" id="SSF141678">
    <property type="entry name" value="MAL13P1.257-like"/>
    <property type="match status" value="1"/>
</dbReference>
<reference evidence="1" key="1">
    <citation type="journal article" date="2020" name="Plant Biotechnol. J.">
        <title>The pomegranate (Punica granatum L.) draft genome dissects genetic divergence between soft- and hard-seeded cultivars.</title>
        <authorList>
            <person name="Luo X."/>
            <person name="Li H."/>
            <person name="Wu Z."/>
            <person name="Yao W."/>
            <person name="Zhao P."/>
            <person name="Cao D."/>
            <person name="Yu H."/>
            <person name="Li K."/>
            <person name="Poudel K."/>
            <person name="Zhao D."/>
            <person name="Zhang F."/>
            <person name="Xia X."/>
            <person name="Chen L."/>
            <person name="Wang Q."/>
            <person name="Jing D."/>
            <person name="Cao S."/>
        </authorList>
    </citation>
    <scope>NUCLEOTIDE SEQUENCE [LARGE SCALE GENOMIC DNA]</scope>
    <source>
        <strain evidence="1">cv. Tunisia</strain>
    </source>
</reference>
<keyword evidence="1" id="KW-1185">Reference proteome</keyword>
<evidence type="ECO:0000313" key="1">
    <source>
        <dbReference type="Proteomes" id="UP000515151"/>
    </source>
</evidence>
<accession>A0A6P8CCA6</accession>
<evidence type="ECO:0000313" key="2">
    <source>
        <dbReference type="RefSeq" id="XP_031380630.1"/>
    </source>
</evidence>
<gene>
    <name evidence="2" type="primary">LOC116195523</name>
</gene>
<dbReference type="RefSeq" id="XP_031380630.1">
    <property type="nucleotide sequence ID" value="XM_031524770.1"/>
</dbReference>